<gene>
    <name evidence="2" type="ORF">TEU_05230</name>
</gene>
<dbReference type="EMBL" id="CP008887">
    <property type="protein sequence ID" value="AIU69787.1"/>
    <property type="molecule type" value="Genomic_DNA"/>
</dbReference>
<protein>
    <submittedName>
        <fullName evidence="2">Uncharacterized protein</fullName>
    </submittedName>
</protein>
<dbReference type="STRING" id="1505907.TEU_05230"/>
<dbReference type="HOGENOM" id="CLU_1782593_0_0_2"/>
<dbReference type="OrthoDB" id="95217at2157"/>
<keyword evidence="1" id="KW-0812">Transmembrane</keyword>
<dbReference type="GeneID" id="25152838"/>
<keyword evidence="1" id="KW-1133">Transmembrane helix</keyword>
<sequence>MRTLKFFLSSVLILIFVSLLFQVRFSTDDLVYHSIGIGGSEYGGVYSPSAASVEVSLSCSNKTQVFVRDVEENIPIYTITVYGSDLVPMIFPHPGHYEFSLNSTETHCSIIIKPIEVGFPTENWNAHFILGSLTALSLAFLIWRDGR</sequence>
<evidence type="ECO:0000313" key="3">
    <source>
        <dbReference type="Proteomes" id="UP000029980"/>
    </source>
</evidence>
<reference evidence="2 3" key="1">
    <citation type="journal article" date="2015" name="Int. J. Syst. Evol. Microbiol.">
        <title>Thermococcus eurythermalis sp. nov., a conditional piezophilic hyperthermophilic archaeon with a wide temperature range isolated from an oil-immersed chimney in the Guaymas Basin.</title>
        <authorList>
            <person name="Zhao W."/>
            <person name="Zeng X."/>
            <person name="Xiao X."/>
        </authorList>
    </citation>
    <scope>NUCLEOTIDE SEQUENCE [LARGE SCALE GENOMIC DNA]</scope>
    <source>
        <strain evidence="2 3">A501</strain>
    </source>
</reference>
<dbReference type="AlphaFoldDB" id="A0A097QTJ2"/>
<dbReference type="RefSeq" id="WP_050002762.1">
    <property type="nucleotide sequence ID" value="NZ_CP008887.1"/>
</dbReference>
<organism evidence="2 3">
    <name type="scientific">Thermococcus eurythermalis</name>
    <dbReference type="NCBI Taxonomy" id="1505907"/>
    <lineage>
        <taxon>Archaea</taxon>
        <taxon>Methanobacteriati</taxon>
        <taxon>Methanobacteriota</taxon>
        <taxon>Thermococci</taxon>
        <taxon>Thermococcales</taxon>
        <taxon>Thermococcaceae</taxon>
        <taxon>Thermococcus</taxon>
    </lineage>
</organism>
<name>A0A097QTJ2_9EURY</name>
<dbReference type="Proteomes" id="UP000029980">
    <property type="component" value="Chromosome"/>
</dbReference>
<evidence type="ECO:0000313" key="2">
    <source>
        <dbReference type="EMBL" id="AIU69787.1"/>
    </source>
</evidence>
<proteinExistence type="predicted"/>
<accession>A0A097QTJ2</accession>
<keyword evidence="1" id="KW-0472">Membrane</keyword>
<evidence type="ECO:0000256" key="1">
    <source>
        <dbReference type="SAM" id="Phobius"/>
    </source>
</evidence>
<dbReference type="KEGG" id="teu:TEU_05230"/>
<feature type="transmembrane region" description="Helical" evidence="1">
    <location>
        <begin position="124"/>
        <end position="143"/>
    </location>
</feature>
<keyword evidence="3" id="KW-1185">Reference proteome</keyword>